<dbReference type="SUPFAM" id="SSF54001">
    <property type="entry name" value="Cysteine proteinases"/>
    <property type="match status" value="1"/>
</dbReference>
<evidence type="ECO:0000259" key="1">
    <source>
        <dbReference type="Pfam" id="PF00112"/>
    </source>
</evidence>
<sequence length="93" mass="10394">MNGDAAGFIYYSYGQYDALDCDPTVINHVVTITGWSTVYNLDENANVYQTYFWQGINTWGLSWGDNGTFNIVRVPNATDEGPCGMYTQAAYPE</sequence>
<feature type="domain" description="Peptidase C1A papain C-terminal" evidence="1">
    <location>
        <begin position="6"/>
        <end position="92"/>
    </location>
</feature>
<accession>A0A1J3FTV4</accession>
<dbReference type="GO" id="GO:0008234">
    <property type="term" value="F:cysteine-type peptidase activity"/>
    <property type="evidence" value="ECO:0007669"/>
    <property type="project" value="InterPro"/>
</dbReference>
<dbReference type="Gene3D" id="3.90.70.10">
    <property type="entry name" value="Cysteine proteinases"/>
    <property type="match status" value="1"/>
</dbReference>
<dbReference type="EMBL" id="GEVK01005954">
    <property type="protein sequence ID" value="JAU46878.1"/>
    <property type="molecule type" value="Transcribed_RNA"/>
</dbReference>
<protein>
    <submittedName>
        <fullName evidence="2">Cathepsin L</fullName>
    </submittedName>
</protein>
<reference evidence="2" key="1">
    <citation type="submission" date="2016-07" db="EMBL/GenBank/DDBJ databases">
        <title>De novo transcriptome assembly of four accessions of the metal hyperaccumulator plant Noccaea caerulescens.</title>
        <authorList>
            <person name="Blande D."/>
            <person name="Halimaa P."/>
            <person name="Tervahauta A.I."/>
            <person name="Aarts M.G."/>
            <person name="Karenlampi S.O."/>
        </authorList>
    </citation>
    <scope>NUCLEOTIDE SEQUENCE</scope>
</reference>
<evidence type="ECO:0000313" key="3">
    <source>
        <dbReference type="EMBL" id="JAU79221.1"/>
    </source>
</evidence>
<evidence type="ECO:0000313" key="2">
    <source>
        <dbReference type="EMBL" id="JAU46878.1"/>
    </source>
</evidence>
<name>A0A1J3FTV4_NOCCA</name>
<dbReference type="InterPro" id="IPR000668">
    <property type="entry name" value="Peptidase_C1A_C"/>
</dbReference>
<dbReference type="InterPro" id="IPR038765">
    <property type="entry name" value="Papain-like_cys_pep_sf"/>
</dbReference>
<dbReference type="GO" id="GO:0006508">
    <property type="term" value="P:proteolysis"/>
    <property type="evidence" value="ECO:0007669"/>
    <property type="project" value="InterPro"/>
</dbReference>
<gene>
    <name evidence="2" type="ORF">LC_TR5914_c0_g1_i1_g.20311</name>
    <name evidence="3" type="ORF">MP_TR11525_c0_g1_i1_g.34412</name>
</gene>
<proteinExistence type="predicted"/>
<dbReference type="Pfam" id="PF00112">
    <property type="entry name" value="Peptidase_C1"/>
    <property type="match status" value="1"/>
</dbReference>
<dbReference type="AlphaFoldDB" id="A0A1J3FTV4"/>
<dbReference type="EMBL" id="GEVM01026717">
    <property type="protein sequence ID" value="JAU79221.1"/>
    <property type="molecule type" value="Transcribed_RNA"/>
</dbReference>
<organism evidence="2">
    <name type="scientific">Noccaea caerulescens</name>
    <name type="common">Alpine penny-cress</name>
    <name type="synonym">Thlaspi caerulescens</name>
    <dbReference type="NCBI Taxonomy" id="107243"/>
    <lineage>
        <taxon>Eukaryota</taxon>
        <taxon>Viridiplantae</taxon>
        <taxon>Streptophyta</taxon>
        <taxon>Embryophyta</taxon>
        <taxon>Tracheophyta</taxon>
        <taxon>Spermatophyta</taxon>
        <taxon>Magnoliopsida</taxon>
        <taxon>eudicotyledons</taxon>
        <taxon>Gunneridae</taxon>
        <taxon>Pentapetalae</taxon>
        <taxon>rosids</taxon>
        <taxon>malvids</taxon>
        <taxon>Brassicales</taxon>
        <taxon>Brassicaceae</taxon>
        <taxon>Coluteocarpeae</taxon>
        <taxon>Noccaea</taxon>
    </lineage>
</organism>